<name>A0A167W7I0_9AGAM</name>
<gene>
    <name evidence="2" type="ORF">FIBSPDRAFT_877155</name>
</gene>
<organism evidence="2 3">
    <name type="scientific">Athelia psychrophila</name>
    <dbReference type="NCBI Taxonomy" id="1759441"/>
    <lineage>
        <taxon>Eukaryota</taxon>
        <taxon>Fungi</taxon>
        <taxon>Dikarya</taxon>
        <taxon>Basidiomycota</taxon>
        <taxon>Agaricomycotina</taxon>
        <taxon>Agaricomycetes</taxon>
        <taxon>Agaricomycetidae</taxon>
        <taxon>Atheliales</taxon>
        <taxon>Atheliaceae</taxon>
        <taxon>Athelia</taxon>
    </lineage>
</organism>
<proteinExistence type="predicted"/>
<dbReference type="Proteomes" id="UP000076532">
    <property type="component" value="Unassembled WGS sequence"/>
</dbReference>
<evidence type="ECO:0000256" key="1">
    <source>
        <dbReference type="SAM" id="MobiDB-lite"/>
    </source>
</evidence>
<accession>A0A167W7I0</accession>
<feature type="region of interest" description="Disordered" evidence="1">
    <location>
        <begin position="1"/>
        <end position="35"/>
    </location>
</feature>
<dbReference type="EMBL" id="KV417819">
    <property type="protein sequence ID" value="KZP05781.1"/>
    <property type="molecule type" value="Genomic_DNA"/>
</dbReference>
<sequence length="96" mass="10946">MARRRRSDRHLDFGIRVGITDTTSQNDIPPRPPPAWIQSHLRHDEAHLDARPSKFQNSCSLAPSHSRSRRLSPLPVSLLALSTSQTLMTVRLLRRC</sequence>
<evidence type="ECO:0000313" key="2">
    <source>
        <dbReference type="EMBL" id="KZP05781.1"/>
    </source>
</evidence>
<protein>
    <submittedName>
        <fullName evidence="2">Uncharacterized protein</fullName>
    </submittedName>
</protein>
<dbReference type="AlphaFoldDB" id="A0A167W7I0"/>
<keyword evidence="3" id="KW-1185">Reference proteome</keyword>
<reference evidence="2 3" key="1">
    <citation type="journal article" date="2016" name="Mol. Biol. Evol.">
        <title>Comparative Genomics of Early-Diverging Mushroom-Forming Fungi Provides Insights into the Origins of Lignocellulose Decay Capabilities.</title>
        <authorList>
            <person name="Nagy L.G."/>
            <person name="Riley R."/>
            <person name="Tritt A."/>
            <person name="Adam C."/>
            <person name="Daum C."/>
            <person name="Floudas D."/>
            <person name="Sun H."/>
            <person name="Yadav J.S."/>
            <person name="Pangilinan J."/>
            <person name="Larsson K.H."/>
            <person name="Matsuura K."/>
            <person name="Barry K."/>
            <person name="Labutti K."/>
            <person name="Kuo R."/>
            <person name="Ohm R.A."/>
            <person name="Bhattacharya S.S."/>
            <person name="Shirouzu T."/>
            <person name="Yoshinaga Y."/>
            <person name="Martin F.M."/>
            <person name="Grigoriev I.V."/>
            <person name="Hibbett D.S."/>
        </authorList>
    </citation>
    <scope>NUCLEOTIDE SEQUENCE [LARGE SCALE GENOMIC DNA]</scope>
    <source>
        <strain evidence="2 3">CBS 109695</strain>
    </source>
</reference>
<evidence type="ECO:0000313" key="3">
    <source>
        <dbReference type="Proteomes" id="UP000076532"/>
    </source>
</evidence>